<dbReference type="Proteomes" id="UP000005237">
    <property type="component" value="Unassembled WGS sequence"/>
</dbReference>
<dbReference type="EnsemblMetazoa" id="CJA20341.1">
    <property type="protein sequence ID" value="CJA20341.1"/>
    <property type="gene ID" value="WBGene00175913"/>
</dbReference>
<protein>
    <submittedName>
        <fullName evidence="1">Uncharacterized protein</fullName>
    </submittedName>
</protein>
<proteinExistence type="predicted"/>
<keyword evidence="2" id="KW-1185">Reference proteome</keyword>
<dbReference type="AlphaFoldDB" id="A0A8R1I8C6"/>
<name>A0A8R1I8C6_CAEJA</name>
<sequence length="81" mass="9137">MVEETTVMNFPLRSIGACFPTLSVDNSATHREAFYTEHIEMYFKHENAGVTIPIIFTLNSSSSREAYKQVLEVARVEGLNP</sequence>
<evidence type="ECO:0000313" key="2">
    <source>
        <dbReference type="Proteomes" id="UP000005237"/>
    </source>
</evidence>
<accession>A0A8R1I8C6</accession>
<reference evidence="2" key="1">
    <citation type="submission" date="2010-08" db="EMBL/GenBank/DDBJ databases">
        <authorList>
            <consortium name="Caenorhabditis japonica Sequencing Consortium"/>
            <person name="Wilson R.K."/>
        </authorList>
    </citation>
    <scope>NUCLEOTIDE SEQUENCE [LARGE SCALE GENOMIC DNA]</scope>
    <source>
        <strain evidence="2">DF5081</strain>
    </source>
</reference>
<reference evidence="1" key="2">
    <citation type="submission" date="2022-06" db="UniProtKB">
        <authorList>
            <consortium name="EnsemblMetazoa"/>
        </authorList>
    </citation>
    <scope>IDENTIFICATION</scope>
    <source>
        <strain evidence="1">DF5081</strain>
    </source>
</reference>
<evidence type="ECO:0000313" key="1">
    <source>
        <dbReference type="EnsemblMetazoa" id="CJA20341.1"/>
    </source>
</evidence>
<organism evidence="1 2">
    <name type="scientific">Caenorhabditis japonica</name>
    <dbReference type="NCBI Taxonomy" id="281687"/>
    <lineage>
        <taxon>Eukaryota</taxon>
        <taxon>Metazoa</taxon>
        <taxon>Ecdysozoa</taxon>
        <taxon>Nematoda</taxon>
        <taxon>Chromadorea</taxon>
        <taxon>Rhabditida</taxon>
        <taxon>Rhabditina</taxon>
        <taxon>Rhabditomorpha</taxon>
        <taxon>Rhabditoidea</taxon>
        <taxon>Rhabditidae</taxon>
        <taxon>Peloderinae</taxon>
        <taxon>Caenorhabditis</taxon>
    </lineage>
</organism>